<dbReference type="Proteomes" id="UP000007875">
    <property type="component" value="Unassembled WGS sequence"/>
</dbReference>
<feature type="compositionally biased region" description="Polar residues" evidence="1">
    <location>
        <begin position="310"/>
        <end position="319"/>
    </location>
</feature>
<dbReference type="Ensembl" id="ENSCSAVT00000008968.1">
    <property type="protein sequence ID" value="ENSCSAVP00000008854.1"/>
    <property type="gene ID" value="ENSCSAVG00000005253.1"/>
</dbReference>
<evidence type="ECO:0000259" key="2">
    <source>
        <dbReference type="PROSITE" id="PS50858"/>
    </source>
</evidence>
<dbReference type="InterPro" id="IPR005607">
    <property type="entry name" value="BSD_dom"/>
</dbReference>
<sequence length="415" mass="46852">MAMFNSNLTSSISGWFSNTFQPPSTEGEDQKIEEKQDDQEKKEEETVNEEVEVSSLNRKPDEEGNAGTSEEGAETKDESEEKPVLYSVIDFKPEEMQKKLTEETQKVVSSAMSFGSYLYGFASEASKKVSTTVNETAMSLKKTVEEKTIIGDLNREQQKFIEKKREMKGDSDSLPPWCGYQEEEVMKKQILALSTDTRNFLRSPPSGVQFHFEYEQSFPVAMATLKEDENLKKMRFNLVPTKIKEEIFWRNYFYRVSLIKQSAQLSTLTELQKSNPASSDSSTSSIVMVGSTATGTISRSSSTKSLNRSDPGTNSTNSPVLIKTTTDHDHLNATDEIPNSEFVSDAFDPSTLNPDDLEREMRELGMDDGASGEVPEWEKELQKELQDYEVVTDGNKDEIWEQEIEDMLSTDDVDT</sequence>
<dbReference type="AlphaFoldDB" id="H2YU44"/>
<dbReference type="HOGENOM" id="CLU_046184_1_0_1"/>
<feature type="compositionally biased region" description="Low complexity" evidence="1">
    <location>
        <begin position="298"/>
        <end position="309"/>
    </location>
</feature>
<feature type="region of interest" description="Disordered" evidence="1">
    <location>
        <begin position="294"/>
        <end position="355"/>
    </location>
</feature>
<dbReference type="OMA" id="DTCNLNQ"/>
<dbReference type="PROSITE" id="PS50858">
    <property type="entry name" value="BSD"/>
    <property type="match status" value="1"/>
</dbReference>
<dbReference type="SMART" id="SM00751">
    <property type="entry name" value="BSD"/>
    <property type="match status" value="1"/>
</dbReference>
<name>H2YU44_CIOSA</name>
<reference evidence="4" key="1">
    <citation type="submission" date="2003-08" db="EMBL/GenBank/DDBJ databases">
        <authorList>
            <person name="Birren B."/>
            <person name="Nusbaum C."/>
            <person name="Abebe A."/>
            <person name="Abouelleil A."/>
            <person name="Adekoya E."/>
            <person name="Ait-zahra M."/>
            <person name="Allen N."/>
            <person name="Allen T."/>
            <person name="An P."/>
            <person name="Anderson M."/>
            <person name="Anderson S."/>
            <person name="Arachchi H."/>
            <person name="Armbruster J."/>
            <person name="Bachantsang P."/>
            <person name="Baldwin J."/>
            <person name="Barry A."/>
            <person name="Bayul T."/>
            <person name="Blitshsteyn B."/>
            <person name="Bloom T."/>
            <person name="Blye J."/>
            <person name="Boguslavskiy L."/>
            <person name="Borowsky M."/>
            <person name="Boukhgalter B."/>
            <person name="Brunache A."/>
            <person name="Butler J."/>
            <person name="Calixte N."/>
            <person name="Calvo S."/>
            <person name="Camarata J."/>
            <person name="Campo K."/>
            <person name="Chang J."/>
            <person name="Cheshatsang Y."/>
            <person name="Citroen M."/>
            <person name="Collymore A."/>
            <person name="Considine T."/>
            <person name="Cook A."/>
            <person name="Cooke P."/>
            <person name="Corum B."/>
            <person name="Cuomo C."/>
            <person name="David R."/>
            <person name="Dawoe T."/>
            <person name="Degray S."/>
            <person name="Dodge S."/>
            <person name="Dooley K."/>
            <person name="Dorje P."/>
            <person name="Dorjee K."/>
            <person name="Dorris L."/>
            <person name="Duffey N."/>
            <person name="Dupes A."/>
            <person name="Elkins T."/>
            <person name="Engels R."/>
            <person name="Erickson J."/>
            <person name="Farina A."/>
            <person name="Faro S."/>
            <person name="Ferreira P."/>
            <person name="Fischer H."/>
            <person name="Fitzgerald M."/>
            <person name="Foley K."/>
            <person name="Gage D."/>
            <person name="Galagan J."/>
            <person name="Gearin G."/>
            <person name="Gnerre S."/>
            <person name="Gnirke A."/>
            <person name="Goyette A."/>
            <person name="Graham J."/>
            <person name="Grandbois E."/>
            <person name="Gyaltsen K."/>
            <person name="Hafez N."/>
            <person name="Hagopian D."/>
            <person name="Hagos B."/>
            <person name="Hall J."/>
            <person name="Hatcher B."/>
            <person name="Heller A."/>
            <person name="Higgins H."/>
            <person name="Honan T."/>
            <person name="Horn A."/>
            <person name="Houde N."/>
            <person name="Hughes L."/>
            <person name="Hulme W."/>
            <person name="Husby E."/>
            <person name="Iliev I."/>
            <person name="Jaffe D."/>
            <person name="Jones C."/>
            <person name="Kamal M."/>
            <person name="Kamat A."/>
            <person name="Kamvysselis M."/>
            <person name="Karlsson E."/>
            <person name="Kells C."/>
            <person name="Kieu A."/>
            <person name="Kisner P."/>
            <person name="Kodira C."/>
            <person name="Kulbokas E."/>
            <person name="Labutti K."/>
            <person name="Lama D."/>
            <person name="Landers T."/>
            <person name="Leger J."/>
            <person name="Levine S."/>
            <person name="Lewis D."/>
            <person name="Lewis T."/>
            <person name="Lindblad-toh K."/>
            <person name="Liu X."/>
            <person name="Lokyitsang T."/>
            <person name="Lokyitsang Y."/>
            <person name="Lucien O."/>
            <person name="Lui A."/>
            <person name="Ma L.J."/>
            <person name="Mabbitt R."/>
            <person name="Macdonald J."/>
            <person name="Maclean C."/>
            <person name="Major J."/>
            <person name="Manning J."/>
            <person name="Marabella R."/>
            <person name="Maru K."/>
            <person name="Matthews C."/>
            <person name="Mauceli E."/>
            <person name="Mccarthy M."/>
            <person name="Mcdonough S."/>
            <person name="Mcghee T."/>
            <person name="Meldrim J."/>
            <person name="Meneus L."/>
            <person name="Mesirov J."/>
            <person name="Mihalev A."/>
            <person name="Mihova T."/>
            <person name="Mikkelsen T."/>
            <person name="Mlenga V."/>
            <person name="Moru K."/>
            <person name="Mozes J."/>
            <person name="Mulrain L."/>
            <person name="Munson G."/>
            <person name="Naylor J."/>
            <person name="Newes C."/>
            <person name="Nguyen C."/>
            <person name="Nguyen N."/>
            <person name="Nguyen T."/>
            <person name="Nicol R."/>
            <person name="Nielsen C."/>
            <person name="Nizzari M."/>
            <person name="Norbu C."/>
            <person name="Norbu N."/>
            <person name="O'donnell P."/>
            <person name="Okoawo O."/>
            <person name="O'leary S."/>
            <person name="Omotosho B."/>
            <person name="O'neill K."/>
            <person name="Osman S."/>
            <person name="Parker S."/>
            <person name="Perrin D."/>
            <person name="Phunkhang P."/>
            <person name="Piqani B."/>
            <person name="Purcell S."/>
            <person name="Rachupka T."/>
            <person name="Ramasamy U."/>
            <person name="Rameau R."/>
            <person name="Ray V."/>
            <person name="Raymond C."/>
            <person name="Retta R."/>
            <person name="Richardson S."/>
            <person name="Rise C."/>
            <person name="Rodriguez J."/>
            <person name="Rogers J."/>
            <person name="Rogov P."/>
            <person name="Rutman M."/>
            <person name="Schupbach R."/>
            <person name="Seaman C."/>
            <person name="Settipalli S."/>
            <person name="Sharpe T."/>
            <person name="Sheridan J."/>
            <person name="Sherpa N."/>
            <person name="Shi J."/>
            <person name="Smirnov S."/>
            <person name="Smith C."/>
            <person name="Sougnez C."/>
            <person name="Spencer B."/>
            <person name="Stalker J."/>
            <person name="Stange-thomann N."/>
            <person name="Stavropoulos S."/>
            <person name="Stetson K."/>
            <person name="Stone C."/>
            <person name="Stone S."/>
            <person name="Stubbs M."/>
            <person name="Talamas J."/>
            <person name="Tchuinga P."/>
            <person name="Tenzing P."/>
            <person name="Tesfaye S."/>
            <person name="Theodore J."/>
            <person name="Thoulutsang Y."/>
            <person name="Topham K."/>
            <person name="Towey S."/>
            <person name="Tsamla T."/>
            <person name="Tsomo N."/>
            <person name="Vallee D."/>
            <person name="Vassiliev H."/>
            <person name="Venkataraman V."/>
            <person name="Vinson J."/>
            <person name="Vo A."/>
            <person name="Wade C."/>
            <person name="Wang S."/>
            <person name="Wangchuk T."/>
            <person name="Wangdi T."/>
            <person name="Whittaker C."/>
            <person name="Wilkinson J."/>
            <person name="Wu Y."/>
            <person name="Wyman D."/>
            <person name="Yadav S."/>
            <person name="Yang S."/>
            <person name="Yang X."/>
            <person name="Yeager S."/>
            <person name="Yee E."/>
            <person name="Young G."/>
            <person name="Zainoun J."/>
            <person name="Zembeck L."/>
            <person name="Zimmer A."/>
            <person name="Zody M."/>
            <person name="Lander E."/>
        </authorList>
    </citation>
    <scope>NUCLEOTIDE SEQUENCE [LARGE SCALE GENOMIC DNA]</scope>
</reference>
<dbReference type="FunCoup" id="H2YU44">
    <property type="interactions" value="294"/>
</dbReference>
<feature type="compositionally biased region" description="Basic and acidic residues" evidence="1">
    <location>
        <begin position="28"/>
        <end position="45"/>
    </location>
</feature>
<reference evidence="3" key="3">
    <citation type="submission" date="2025-09" db="UniProtKB">
        <authorList>
            <consortium name="Ensembl"/>
        </authorList>
    </citation>
    <scope>IDENTIFICATION</scope>
</reference>
<dbReference type="PANTHER" id="PTHR16019">
    <property type="entry name" value="SYNAPSE-ASSOCIATED PROTEIN"/>
    <property type="match status" value="1"/>
</dbReference>
<dbReference type="GO" id="GO:0048172">
    <property type="term" value="P:regulation of short-term neuronal synaptic plasticity"/>
    <property type="evidence" value="ECO:0007669"/>
    <property type="project" value="TreeGrafter"/>
</dbReference>
<reference evidence="3" key="2">
    <citation type="submission" date="2025-08" db="UniProtKB">
        <authorList>
            <consortium name="Ensembl"/>
        </authorList>
    </citation>
    <scope>IDENTIFICATION</scope>
</reference>
<evidence type="ECO:0000256" key="1">
    <source>
        <dbReference type="SAM" id="MobiDB-lite"/>
    </source>
</evidence>
<dbReference type="GeneTree" id="ENSGT00390000007662"/>
<dbReference type="STRING" id="51511.ENSCSAVP00000008854"/>
<evidence type="ECO:0000313" key="3">
    <source>
        <dbReference type="Ensembl" id="ENSCSAVP00000008854.1"/>
    </source>
</evidence>
<accession>H2YU44</accession>
<feature type="compositionally biased region" description="Basic and acidic residues" evidence="1">
    <location>
        <begin position="73"/>
        <end position="83"/>
    </location>
</feature>
<feature type="region of interest" description="Disordered" evidence="1">
    <location>
        <begin position="1"/>
        <end position="84"/>
    </location>
</feature>
<protein>
    <recommendedName>
        <fullName evidence="2">BSD domain-containing protein</fullName>
    </recommendedName>
</protein>
<dbReference type="GO" id="GO:0005794">
    <property type="term" value="C:Golgi apparatus"/>
    <property type="evidence" value="ECO:0007669"/>
    <property type="project" value="TreeGrafter"/>
</dbReference>
<dbReference type="InterPro" id="IPR051494">
    <property type="entry name" value="BSD_domain-containing"/>
</dbReference>
<proteinExistence type="predicted"/>
<dbReference type="PANTHER" id="PTHR16019:SF6">
    <property type="entry name" value="SYNAPSE-ASSOCIATED PROTEIN 1"/>
    <property type="match status" value="1"/>
</dbReference>
<feature type="compositionally biased region" description="Acidic residues" evidence="1">
    <location>
        <begin position="400"/>
        <end position="415"/>
    </location>
</feature>
<dbReference type="GO" id="GO:0005634">
    <property type="term" value="C:nucleus"/>
    <property type="evidence" value="ECO:0007669"/>
    <property type="project" value="TreeGrafter"/>
</dbReference>
<feature type="compositionally biased region" description="Polar residues" evidence="1">
    <location>
        <begin position="1"/>
        <end position="24"/>
    </location>
</feature>
<dbReference type="Pfam" id="PF03909">
    <property type="entry name" value="BSD"/>
    <property type="match status" value="1"/>
</dbReference>
<dbReference type="Gene3D" id="1.10.3970.10">
    <property type="entry name" value="BSD domain"/>
    <property type="match status" value="1"/>
</dbReference>
<dbReference type="SUPFAM" id="SSF140383">
    <property type="entry name" value="BSD domain-like"/>
    <property type="match status" value="1"/>
</dbReference>
<evidence type="ECO:0000313" key="4">
    <source>
        <dbReference type="Proteomes" id="UP000007875"/>
    </source>
</evidence>
<feature type="domain" description="BSD" evidence="2">
    <location>
        <begin position="208"/>
        <end position="260"/>
    </location>
</feature>
<organism evidence="3 4">
    <name type="scientific">Ciona savignyi</name>
    <name type="common">Pacific transparent sea squirt</name>
    <dbReference type="NCBI Taxonomy" id="51511"/>
    <lineage>
        <taxon>Eukaryota</taxon>
        <taxon>Metazoa</taxon>
        <taxon>Chordata</taxon>
        <taxon>Tunicata</taxon>
        <taxon>Ascidiacea</taxon>
        <taxon>Phlebobranchia</taxon>
        <taxon>Cionidae</taxon>
        <taxon>Ciona</taxon>
    </lineage>
</organism>
<dbReference type="GO" id="GO:0045202">
    <property type="term" value="C:synapse"/>
    <property type="evidence" value="ECO:0007669"/>
    <property type="project" value="TreeGrafter"/>
</dbReference>
<keyword evidence="4" id="KW-1185">Reference proteome</keyword>
<dbReference type="GO" id="GO:0038203">
    <property type="term" value="P:TORC2 signaling"/>
    <property type="evidence" value="ECO:0007669"/>
    <property type="project" value="TreeGrafter"/>
</dbReference>
<dbReference type="InterPro" id="IPR035925">
    <property type="entry name" value="BSD_dom_sf"/>
</dbReference>
<dbReference type="InParanoid" id="H2YU44"/>
<dbReference type="eggNOG" id="KOG4310">
    <property type="taxonomic scope" value="Eukaryota"/>
</dbReference>
<feature type="region of interest" description="Disordered" evidence="1">
    <location>
        <begin position="388"/>
        <end position="415"/>
    </location>
</feature>